<dbReference type="Pfam" id="PF13663">
    <property type="entry name" value="DUF4148"/>
    <property type="match status" value="1"/>
</dbReference>
<comment type="caution">
    <text evidence="2">The sequence shown here is derived from an EMBL/GenBank/DDBJ whole genome shotgun (WGS) entry which is preliminary data.</text>
</comment>
<keyword evidence="1" id="KW-0732">Signal</keyword>
<dbReference type="RefSeq" id="WP_189689008.1">
    <property type="nucleotide sequence ID" value="NZ_BMYK01000016.1"/>
</dbReference>
<dbReference type="InterPro" id="IPR025421">
    <property type="entry name" value="DUF4148"/>
</dbReference>
<name>A0ABQ3G6V3_9BURK</name>
<dbReference type="Proteomes" id="UP000626210">
    <property type="component" value="Unassembled WGS sequence"/>
</dbReference>
<evidence type="ECO:0000256" key="1">
    <source>
        <dbReference type="SAM" id="SignalP"/>
    </source>
</evidence>
<evidence type="ECO:0008006" key="4">
    <source>
        <dbReference type="Google" id="ProtNLM"/>
    </source>
</evidence>
<evidence type="ECO:0000313" key="3">
    <source>
        <dbReference type="Proteomes" id="UP000626210"/>
    </source>
</evidence>
<sequence>MSFNRIALLTLTGVMAIAAQAQAAQQGPLTREQVRAEYFAARSEGRLLPNGENGNIDQTAGMKSTVTRAQVLGELARSGPAPTGEVADSDIQRKALSLRTRAAVHAEAVEVVRSGVRRDGEVGPQ</sequence>
<feature type="chain" id="PRO_5046769372" description="DUF4148 domain-containing protein" evidence="1">
    <location>
        <begin position="24"/>
        <end position="125"/>
    </location>
</feature>
<organism evidence="2 3">
    <name type="scientific">Pseudorhodoferax aquiterrae</name>
    <dbReference type="NCBI Taxonomy" id="747304"/>
    <lineage>
        <taxon>Bacteria</taxon>
        <taxon>Pseudomonadati</taxon>
        <taxon>Pseudomonadota</taxon>
        <taxon>Betaproteobacteria</taxon>
        <taxon>Burkholderiales</taxon>
        <taxon>Comamonadaceae</taxon>
    </lineage>
</organism>
<dbReference type="EMBL" id="BMYK01000016">
    <property type="protein sequence ID" value="GHC93019.1"/>
    <property type="molecule type" value="Genomic_DNA"/>
</dbReference>
<reference evidence="3" key="1">
    <citation type="journal article" date="2019" name="Int. J. Syst. Evol. Microbiol.">
        <title>The Global Catalogue of Microorganisms (GCM) 10K type strain sequencing project: providing services to taxonomists for standard genome sequencing and annotation.</title>
        <authorList>
            <consortium name="The Broad Institute Genomics Platform"/>
            <consortium name="The Broad Institute Genome Sequencing Center for Infectious Disease"/>
            <person name="Wu L."/>
            <person name="Ma J."/>
        </authorList>
    </citation>
    <scope>NUCLEOTIDE SEQUENCE [LARGE SCALE GENOMIC DNA]</scope>
    <source>
        <strain evidence="3">KCTC 23314</strain>
    </source>
</reference>
<proteinExistence type="predicted"/>
<feature type="signal peptide" evidence="1">
    <location>
        <begin position="1"/>
        <end position="23"/>
    </location>
</feature>
<gene>
    <name evidence="2" type="ORF">GCM10007320_43670</name>
</gene>
<keyword evidence="3" id="KW-1185">Reference proteome</keyword>
<protein>
    <recommendedName>
        <fullName evidence="4">DUF4148 domain-containing protein</fullName>
    </recommendedName>
</protein>
<evidence type="ECO:0000313" key="2">
    <source>
        <dbReference type="EMBL" id="GHC93019.1"/>
    </source>
</evidence>
<accession>A0ABQ3G6V3</accession>